<protein>
    <submittedName>
        <fullName evidence="1">Uncharacterized protein</fullName>
    </submittedName>
</protein>
<name>A0ACB9ZFQ4_9PEZI</name>
<evidence type="ECO:0000313" key="2">
    <source>
        <dbReference type="Proteomes" id="UP001497700"/>
    </source>
</evidence>
<gene>
    <name evidence="1" type="ORF">F4820DRAFT_218048</name>
</gene>
<sequence>MSSSSYTSDSSRWNAVQARDPSADGLFVYAVRTTKIYCRPVCKSRRARRANVSFYTRCQDAERAGFRPCKRCKPEVRGRMPEEAAVTRVRSLVEQNLWRLAMEPGGHTERDSDRTGDLAQKARVSKWHFHRVFKEITSMTPAEYANQQRAFRPDYSLLEDEIWTSVFGSLTPNITDTLGAQYEEPSIDIDWAALINDDNMALLIEAENLSNAS</sequence>
<dbReference type="EMBL" id="MU393423">
    <property type="protein sequence ID" value="KAI4870577.1"/>
    <property type="molecule type" value="Genomic_DNA"/>
</dbReference>
<comment type="caution">
    <text evidence="1">The sequence shown here is derived from an EMBL/GenBank/DDBJ whole genome shotgun (WGS) entry which is preliminary data.</text>
</comment>
<proteinExistence type="predicted"/>
<evidence type="ECO:0000313" key="1">
    <source>
        <dbReference type="EMBL" id="KAI4870577.1"/>
    </source>
</evidence>
<accession>A0ACB9ZFQ4</accession>
<keyword evidence="2" id="KW-1185">Reference proteome</keyword>
<dbReference type="Proteomes" id="UP001497700">
    <property type="component" value="Unassembled WGS sequence"/>
</dbReference>
<reference evidence="1 2" key="1">
    <citation type="journal article" date="2022" name="New Phytol.">
        <title>Ecological generalism drives hyperdiversity of secondary metabolite gene clusters in xylarialean endophytes.</title>
        <authorList>
            <person name="Franco M.E.E."/>
            <person name="Wisecaver J.H."/>
            <person name="Arnold A.E."/>
            <person name="Ju Y.M."/>
            <person name="Slot J.C."/>
            <person name="Ahrendt S."/>
            <person name="Moore L.P."/>
            <person name="Eastman K.E."/>
            <person name="Scott K."/>
            <person name="Konkel Z."/>
            <person name="Mondo S.J."/>
            <person name="Kuo A."/>
            <person name="Hayes R.D."/>
            <person name="Haridas S."/>
            <person name="Andreopoulos B."/>
            <person name="Riley R."/>
            <person name="LaButti K."/>
            <person name="Pangilinan J."/>
            <person name="Lipzen A."/>
            <person name="Amirebrahimi M."/>
            <person name="Yan J."/>
            <person name="Adam C."/>
            <person name="Keymanesh K."/>
            <person name="Ng V."/>
            <person name="Louie K."/>
            <person name="Northen T."/>
            <person name="Drula E."/>
            <person name="Henrissat B."/>
            <person name="Hsieh H.M."/>
            <person name="Youens-Clark K."/>
            <person name="Lutzoni F."/>
            <person name="Miadlikowska J."/>
            <person name="Eastwood D.C."/>
            <person name="Hamelin R.C."/>
            <person name="Grigoriev I.V."/>
            <person name="U'Ren J.M."/>
        </authorList>
    </citation>
    <scope>NUCLEOTIDE SEQUENCE [LARGE SCALE GENOMIC DNA]</scope>
    <source>
        <strain evidence="1 2">CBS 119005</strain>
    </source>
</reference>
<organism evidence="1 2">
    <name type="scientific">Hypoxylon rubiginosum</name>
    <dbReference type="NCBI Taxonomy" id="110542"/>
    <lineage>
        <taxon>Eukaryota</taxon>
        <taxon>Fungi</taxon>
        <taxon>Dikarya</taxon>
        <taxon>Ascomycota</taxon>
        <taxon>Pezizomycotina</taxon>
        <taxon>Sordariomycetes</taxon>
        <taxon>Xylariomycetidae</taxon>
        <taxon>Xylariales</taxon>
        <taxon>Hypoxylaceae</taxon>
        <taxon>Hypoxylon</taxon>
    </lineage>
</organism>